<dbReference type="PANTHER" id="PTHR33692:SF1">
    <property type="entry name" value="RIBOSOME MATURATION FACTOR RIMM"/>
    <property type="match status" value="1"/>
</dbReference>
<dbReference type="STRING" id="61635.BN85313570"/>
<dbReference type="RefSeq" id="WP_030005238.1">
    <property type="nucleotide sequence ID" value="NC_022549.1"/>
</dbReference>
<protein>
    <recommendedName>
        <fullName evidence="5">Ribosome maturation factor RimM</fullName>
    </recommendedName>
</protein>
<dbReference type="InterPro" id="IPR056792">
    <property type="entry name" value="PRC_RimM"/>
</dbReference>
<dbReference type="KEGG" id="abra:BN85313570"/>
<evidence type="ECO:0000256" key="2">
    <source>
        <dbReference type="ARBA" id="ARBA00022517"/>
    </source>
</evidence>
<dbReference type="GO" id="GO:0006364">
    <property type="term" value="P:rRNA processing"/>
    <property type="evidence" value="ECO:0007669"/>
    <property type="project" value="UniProtKB-UniRule"/>
</dbReference>
<dbReference type="SUPFAM" id="SSF50346">
    <property type="entry name" value="PRC-barrel domain"/>
    <property type="match status" value="1"/>
</dbReference>
<evidence type="ECO:0000256" key="5">
    <source>
        <dbReference type="HAMAP-Rule" id="MF_00014"/>
    </source>
</evidence>
<comment type="function">
    <text evidence="5">An accessory protein needed during the final step in the assembly of 30S ribosomal subunit, possibly for assembly of the head region. Essential for efficient processing of 16S rRNA. May be needed both before and after RbfA during the maturation of 16S rRNA. It has affinity for free ribosomal 30S subunits but not for 70S ribosomes.</text>
</comment>
<accession>U4KS73</accession>
<dbReference type="EMBL" id="FO681348">
    <property type="protein sequence ID" value="CCV66378.1"/>
    <property type="molecule type" value="Genomic_DNA"/>
</dbReference>
<dbReference type="InterPro" id="IPR002676">
    <property type="entry name" value="RimM_N"/>
</dbReference>
<evidence type="ECO:0000313" key="9">
    <source>
        <dbReference type="Proteomes" id="UP000032737"/>
    </source>
</evidence>
<keyword evidence="2 5" id="KW-0690">Ribosome biogenesis</keyword>
<keyword evidence="1 5" id="KW-0963">Cytoplasm</keyword>
<dbReference type="Pfam" id="PF01782">
    <property type="entry name" value="RimM"/>
    <property type="match status" value="1"/>
</dbReference>
<comment type="similarity">
    <text evidence="5">Belongs to the RimM family.</text>
</comment>
<comment type="domain">
    <text evidence="5">The PRC barrel domain binds ribosomal protein uS19.</text>
</comment>
<keyword evidence="3 5" id="KW-0698">rRNA processing</keyword>
<dbReference type="Gene3D" id="2.30.30.240">
    <property type="entry name" value="PRC-barrel domain"/>
    <property type="match status" value="1"/>
</dbReference>
<comment type="subcellular location">
    <subcellularLocation>
        <location evidence="5">Cytoplasm</location>
    </subcellularLocation>
</comment>
<name>U4KS73_9MOLU</name>
<dbReference type="HAMAP" id="MF_00014">
    <property type="entry name" value="Ribosome_mat_RimM"/>
    <property type="match status" value="1"/>
</dbReference>
<evidence type="ECO:0000256" key="1">
    <source>
        <dbReference type="ARBA" id="ARBA00022490"/>
    </source>
</evidence>
<comment type="subunit">
    <text evidence="5">Binds ribosomal protein uS19.</text>
</comment>
<dbReference type="AlphaFoldDB" id="U4KS73"/>
<dbReference type="Gene3D" id="2.40.30.60">
    <property type="entry name" value="RimM"/>
    <property type="match status" value="1"/>
</dbReference>
<evidence type="ECO:0000256" key="4">
    <source>
        <dbReference type="ARBA" id="ARBA00023186"/>
    </source>
</evidence>
<keyword evidence="4 5" id="KW-0143">Chaperone</keyword>
<proteinExistence type="inferred from homology"/>
<dbReference type="SUPFAM" id="SSF50447">
    <property type="entry name" value="Translation proteins"/>
    <property type="match status" value="1"/>
</dbReference>
<reference evidence="8 9" key="1">
    <citation type="journal article" date="2013" name="J. Mol. Microbiol. Biotechnol.">
        <title>Analysis of the Complete Genomes of Acholeplasma brassicae , A. palmae and A. laidlawii and Their Comparison to the Obligate Parasites from ' Candidatus Phytoplasma'.</title>
        <authorList>
            <person name="Kube M."/>
            <person name="Siewert C."/>
            <person name="Migdoll A.M."/>
            <person name="Duduk B."/>
            <person name="Holz S."/>
            <person name="Rabus R."/>
            <person name="Seemuller E."/>
            <person name="Mitrovic J."/>
            <person name="Muller I."/>
            <person name="Buttner C."/>
            <person name="Reinhardt R."/>
        </authorList>
    </citation>
    <scope>NUCLEOTIDE SEQUENCE [LARGE SCALE GENOMIC DNA]</scope>
    <source>
        <strain evidence="9">0502</strain>
    </source>
</reference>
<dbReference type="GO" id="GO:0043022">
    <property type="term" value="F:ribosome binding"/>
    <property type="evidence" value="ECO:0007669"/>
    <property type="project" value="InterPro"/>
</dbReference>
<dbReference type="PANTHER" id="PTHR33692">
    <property type="entry name" value="RIBOSOME MATURATION FACTOR RIMM"/>
    <property type="match status" value="1"/>
</dbReference>
<dbReference type="GO" id="GO:0005737">
    <property type="term" value="C:cytoplasm"/>
    <property type="evidence" value="ECO:0007669"/>
    <property type="project" value="UniProtKB-SubCell"/>
</dbReference>
<feature type="domain" description="RimM N-terminal" evidence="6">
    <location>
        <begin position="5"/>
        <end position="83"/>
    </location>
</feature>
<evidence type="ECO:0000256" key="3">
    <source>
        <dbReference type="ARBA" id="ARBA00022552"/>
    </source>
</evidence>
<dbReference type="GO" id="GO:0005840">
    <property type="term" value="C:ribosome"/>
    <property type="evidence" value="ECO:0007669"/>
    <property type="project" value="InterPro"/>
</dbReference>
<dbReference type="GO" id="GO:0042274">
    <property type="term" value="P:ribosomal small subunit biogenesis"/>
    <property type="evidence" value="ECO:0007669"/>
    <property type="project" value="UniProtKB-UniRule"/>
</dbReference>
<feature type="domain" description="Ribosome maturation factor RimM PRC barrel" evidence="7">
    <location>
        <begin position="95"/>
        <end position="149"/>
    </location>
</feature>
<dbReference type="OrthoDB" id="9810331at2"/>
<gene>
    <name evidence="5 8" type="primary">rimM</name>
    <name evidence="8" type="ORF">BN85313570</name>
</gene>
<sequence length="160" mass="18533">MSYEIGRMINTHGIRGEVKVKTDSDFDRFVVGKTVYLFDKEEKREFTIKAVRKFNQGLIIKFQGIDDINDIEYLKGSLIYTDEKPVLKEDEYHYKDLIGLNVYNKNNELIGIVNDVMDVPQGHLLQVKTSEKMVLIPFVSAFIKEINDQSIKIEEIEGLL</sequence>
<dbReference type="HOGENOM" id="CLU_077636_3_2_14"/>
<organism evidence="8 9">
    <name type="scientific">Acholeplasma brassicae</name>
    <dbReference type="NCBI Taxonomy" id="61635"/>
    <lineage>
        <taxon>Bacteria</taxon>
        <taxon>Bacillati</taxon>
        <taxon>Mycoplasmatota</taxon>
        <taxon>Mollicutes</taxon>
        <taxon>Acholeplasmatales</taxon>
        <taxon>Acholeplasmataceae</taxon>
        <taxon>Acholeplasma</taxon>
    </lineage>
</organism>
<dbReference type="Proteomes" id="UP000032737">
    <property type="component" value="Chromosome"/>
</dbReference>
<evidence type="ECO:0000259" key="6">
    <source>
        <dbReference type="Pfam" id="PF01782"/>
    </source>
</evidence>
<dbReference type="Pfam" id="PF24986">
    <property type="entry name" value="PRC_RimM"/>
    <property type="match status" value="1"/>
</dbReference>
<keyword evidence="9" id="KW-1185">Reference proteome</keyword>
<dbReference type="InterPro" id="IPR011033">
    <property type="entry name" value="PRC_barrel-like_sf"/>
</dbReference>
<dbReference type="InterPro" id="IPR009000">
    <property type="entry name" value="Transl_B-barrel_sf"/>
</dbReference>
<dbReference type="NCBIfam" id="TIGR02273">
    <property type="entry name" value="16S_RimM"/>
    <property type="match status" value="1"/>
</dbReference>
<evidence type="ECO:0000313" key="8">
    <source>
        <dbReference type="EMBL" id="CCV66378.1"/>
    </source>
</evidence>
<dbReference type="InterPro" id="IPR036976">
    <property type="entry name" value="RimM_N_sf"/>
</dbReference>
<evidence type="ECO:0000259" key="7">
    <source>
        <dbReference type="Pfam" id="PF24986"/>
    </source>
</evidence>
<dbReference type="InterPro" id="IPR011961">
    <property type="entry name" value="RimM"/>
</dbReference>